<keyword evidence="1" id="KW-0472">Membrane</keyword>
<dbReference type="STRING" id="406100.SAMN04488052_104136"/>
<name>A0A1H8TFQ6_9GAMM</name>
<keyword evidence="3" id="KW-1185">Reference proteome</keyword>
<feature type="transmembrane region" description="Helical" evidence="1">
    <location>
        <begin position="93"/>
        <end position="113"/>
    </location>
</feature>
<dbReference type="EMBL" id="FOEG01000004">
    <property type="protein sequence ID" value="SEO89665.1"/>
    <property type="molecule type" value="Genomic_DNA"/>
</dbReference>
<reference evidence="2 3" key="1">
    <citation type="submission" date="2016-10" db="EMBL/GenBank/DDBJ databases">
        <authorList>
            <person name="de Groot N.N."/>
        </authorList>
    </citation>
    <scope>NUCLEOTIDE SEQUENCE [LARGE SCALE GENOMIC DNA]</scope>
    <source>
        <strain evidence="2 3">CGMCC 1.6291</strain>
    </source>
</reference>
<feature type="transmembrane region" description="Helical" evidence="1">
    <location>
        <begin position="6"/>
        <end position="24"/>
    </location>
</feature>
<dbReference type="AlphaFoldDB" id="A0A1H8TFQ6"/>
<keyword evidence="1" id="KW-1133">Transmembrane helix</keyword>
<sequence length="115" mass="11797">MAGISLSLFIMAMALGITTLWRGVRLGRPSVALGYAHACTALTALVVLGLRVFTGPENLLLNSAFFVFLLAVIGGLFTLAVRGRNEPVMLPLILLHATAAVVAVLLLAAGVAAGG</sequence>
<accession>A0A1H8TFQ6</accession>
<keyword evidence="1" id="KW-0812">Transmembrane</keyword>
<evidence type="ECO:0000256" key="1">
    <source>
        <dbReference type="SAM" id="Phobius"/>
    </source>
</evidence>
<feature type="transmembrane region" description="Helical" evidence="1">
    <location>
        <begin position="59"/>
        <end position="81"/>
    </location>
</feature>
<gene>
    <name evidence="2" type="ORF">SAMN04488052_104136</name>
</gene>
<dbReference type="RefSeq" id="WP_091643332.1">
    <property type="nucleotide sequence ID" value="NZ_FOEG01000004.1"/>
</dbReference>
<evidence type="ECO:0000313" key="3">
    <source>
        <dbReference type="Proteomes" id="UP000199657"/>
    </source>
</evidence>
<dbReference type="Proteomes" id="UP000199657">
    <property type="component" value="Unassembled WGS sequence"/>
</dbReference>
<feature type="transmembrane region" description="Helical" evidence="1">
    <location>
        <begin position="31"/>
        <end position="53"/>
    </location>
</feature>
<proteinExistence type="predicted"/>
<organism evidence="2 3">
    <name type="scientific">Aquisalimonas asiatica</name>
    <dbReference type="NCBI Taxonomy" id="406100"/>
    <lineage>
        <taxon>Bacteria</taxon>
        <taxon>Pseudomonadati</taxon>
        <taxon>Pseudomonadota</taxon>
        <taxon>Gammaproteobacteria</taxon>
        <taxon>Chromatiales</taxon>
        <taxon>Ectothiorhodospiraceae</taxon>
        <taxon>Aquisalimonas</taxon>
    </lineage>
</organism>
<evidence type="ECO:0000313" key="2">
    <source>
        <dbReference type="EMBL" id="SEO89665.1"/>
    </source>
</evidence>
<protein>
    <submittedName>
        <fullName evidence="2">Uncharacterized protein</fullName>
    </submittedName>
</protein>